<keyword evidence="2" id="KW-1185">Reference proteome</keyword>
<sequence length="138" mass="15389">MLEDRFGQQQRQHLLPKPGITRRNLAICGQFPPPEISPPLPQTSPPSLSSQKGVEMKSHPPPPAPYPKPTSSYNNVLSSQNCDKPASLAAGQTFMAGPPVFLNDRTMIDLRPNNRPPPYTFAHNVYTALEPRKKHIWD</sequence>
<proteinExistence type="predicted"/>
<dbReference type="Proteomes" id="UP000887565">
    <property type="component" value="Unplaced"/>
</dbReference>
<dbReference type="WBParaSite" id="nRc.2.0.1.t32512-RA">
    <property type="protein sequence ID" value="nRc.2.0.1.t32512-RA"/>
    <property type="gene ID" value="nRc.2.0.1.g32512"/>
</dbReference>
<organism evidence="2 3">
    <name type="scientific">Romanomermis culicivorax</name>
    <name type="common">Nematode worm</name>
    <dbReference type="NCBI Taxonomy" id="13658"/>
    <lineage>
        <taxon>Eukaryota</taxon>
        <taxon>Metazoa</taxon>
        <taxon>Ecdysozoa</taxon>
        <taxon>Nematoda</taxon>
        <taxon>Enoplea</taxon>
        <taxon>Dorylaimia</taxon>
        <taxon>Mermithida</taxon>
        <taxon>Mermithoidea</taxon>
        <taxon>Mermithidae</taxon>
        <taxon>Romanomermis</taxon>
    </lineage>
</organism>
<protein>
    <submittedName>
        <fullName evidence="3">Uncharacterized protein</fullName>
    </submittedName>
</protein>
<evidence type="ECO:0000256" key="1">
    <source>
        <dbReference type="SAM" id="MobiDB-lite"/>
    </source>
</evidence>
<dbReference type="AlphaFoldDB" id="A0A915K137"/>
<evidence type="ECO:0000313" key="3">
    <source>
        <dbReference type="WBParaSite" id="nRc.2.0.1.t32512-RA"/>
    </source>
</evidence>
<feature type="compositionally biased region" description="Pro residues" evidence="1">
    <location>
        <begin position="59"/>
        <end position="68"/>
    </location>
</feature>
<feature type="region of interest" description="Disordered" evidence="1">
    <location>
        <begin position="1"/>
        <end position="84"/>
    </location>
</feature>
<name>A0A915K137_ROMCU</name>
<feature type="compositionally biased region" description="Pro residues" evidence="1">
    <location>
        <begin position="31"/>
        <end position="44"/>
    </location>
</feature>
<feature type="compositionally biased region" description="Polar residues" evidence="1">
    <location>
        <begin position="70"/>
        <end position="82"/>
    </location>
</feature>
<reference evidence="3" key="1">
    <citation type="submission" date="2022-11" db="UniProtKB">
        <authorList>
            <consortium name="WormBaseParasite"/>
        </authorList>
    </citation>
    <scope>IDENTIFICATION</scope>
</reference>
<evidence type="ECO:0000313" key="2">
    <source>
        <dbReference type="Proteomes" id="UP000887565"/>
    </source>
</evidence>
<accession>A0A915K137</accession>